<gene>
    <name evidence="4" type="ORF">HOLleu_07329</name>
</gene>
<dbReference type="GO" id="GO:0005737">
    <property type="term" value="C:cytoplasm"/>
    <property type="evidence" value="ECO:0007669"/>
    <property type="project" value="TreeGrafter"/>
</dbReference>
<dbReference type="PANTHER" id="PTHR46588:SF1">
    <property type="entry name" value="SERINE_THREONINE_TYROSINE-INTERACTING PROTEIN"/>
    <property type="match status" value="1"/>
</dbReference>
<dbReference type="GO" id="GO:0062026">
    <property type="term" value="P:negative regulation of SCF-dependent proteasomal ubiquitin-dependent catabolic process"/>
    <property type="evidence" value="ECO:0007669"/>
    <property type="project" value="TreeGrafter"/>
</dbReference>
<dbReference type="GO" id="GO:1990444">
    <property type="term" value="F:F-box domain binding"/>
    <property type="evidence" value="ECO:0007669"/>
    <property type="project" value="TreeGrafter"/>
</dbReference>
<feature type="domain" description="Tyrosine specific protein phosphatases" evidence="3">
    <location>
        <begin position="101"/>
        <end position="160"/>
    </location>
</feature>
<dbReference type="SUPFAM" id="SSF52799">
    <property type="entry name" value="(Phosphotyrosine protein) phosphatases II"/>
    <property type="match status" value="1"/>
</dbReference>
<accession>A0A9Q1HGW7</accession>
<protein>
    <submittedName>
        <fullName evidence="4">Serine/threonine/tyrosine-interacting protein A</fullName>
    </submittedName>
</protein>
<dbReference type="GO" id="GO:0005654">
    <property type="term" value="C:nucleoplasm"/>
    <property type="evidence" value="ECO:0007669"/>
    <property type="project" value="TreeGrafter"/>
</dbReference>
<dbReference type="EMBL" id="JAIZAY010000003">
    <property type="protein sequence ID" value="KAJ8044551.1"/>
    <property type="molecule type" value="Genomic_DNA"/>
</dbReference>
<reference evidence="4" key="1">
    <citation type="submission" date="2021-10" db="EMBL/GenBank/DDBJ databases">
        <title>Tropical sea cucumber genome reveals ecological adaptation and Cuvierian tubules defense mechanism.</title>
        <authorList>
            <person name="Chen T."/>
        </authorList>
    </citation>
    <scope>NUCLEOTIDE SEQUENCE</scope>
    <source>
        <strain evidence="4">Nanhai2018</strain>
        <tissue evidence="4">Muscle</tissue>
    </source>
</reference>
<dbReference type="InterPro" id="IPR000340">
    <property type="entry name" value="Dual-sp_phosphatase_cat-dom"/>
</dbReference>
<dbReference type="InterPro" id="IPR000387">
    <property type="entry name" value="Tyr_Pase_dom"/>
</dbReference>
<evidence type="ECO:0000313" key="4">
    <source>
        <dbReference type="EMBL" id="KAJ8044551.1"/>
    </source>
</evidence>
<proteinExistence type="inferred from homology"/>
<dbReference type="InterPro" id="IPR052449">
    <property type="entry name" value="STYX-Interacting_Phosphatase"/>
</dbReference>
<dbReference type="Pfam" id="PF00782">
    <property type="entry name" value="DSPc"/>
    <property type="match status" value="1"/>
</dbReference>
<dbReference type="GO" id="GO:0070372">
    <property type="term" value="P:regulation of ERK1 and ERK2 cascade"/>
    <property type="evidence" value="ECO:0007669"/>
    <property type="project" value="TreeGrafter"/>
</dbReference>
<dbReference type="AlphaFoldDB" id="A0A9Q1HGW7"/>
<dbReference type="PROSITE" id="PS50056">
    <property type="entry name" value="TYR_PHOSPHATASE_2"/>
    <property type="match status" value="1"/>
</dbReference>
<dbReference type="InterPro" id="IPR020422">
    <property type="entry name" value="TYR_PHOSPHATASE_DUAL_dom"/>
</dbReference>
<comment type="caution">
    <text evidence="4">The sequence shown here is derived from an EMBL/GenBank/DDBJ whole genome shotgun (WGS) entry which is preliminary data.</text>
</comment>
<dbReference type="Proteomes" id="UP001152320">
    <property type="component" value="Chromosome 3"/>
</dbReference>
<evidence type="ECO:0000256" key="1">
    <source>
        <dbReference type="ARBA" id="ARBA00009649"/>
    </source>
</evidence>
<dbReference type="PROSITE" id="PS50054">
    <property type="entry name" value="TYR_PHOSPHATASE_DUAL"/>
    <property type="match status" value="1"/>
</dbReference>
<evidence type="ECO:0000259" key="2">
    <source>
        <dbReference type="PROSITE" id="PS50054"/>
    </source>
</evidence>
<name>A0A9Q1HGW7_HOLLE</name>
<evidence type="ECO:0000259" key="3">
    <source>
        <dbReference type="PROSITE" id="PS50056"/>
    </source>
</evidence>
<evidence type="ECO:0000313" key="5">
    <source>
        <dbReference type="Proteomes" id="UP001152320"/>
    </source>
</evidence>
<dbReference type="SMART" id="SM00195">
    <property type="entry name" value="DSPc"/>
    <property type="match status" value="1"/>
</dbReference>
<comment type="similarity">
    <text evidence="1">Belongs to the protein-tyrosine phosphatase family. Non-receptor class subfamily.</text>
</comment>
<feature type="domain" description="Tyrosine-protein phosphatase" evidence="2">
    <location>
        <begin position="33"/>
        <end position="181"/>
    </location>
</feature>
<dbReference type="InterPro" id="IPR029021">
    <property type="entry name" value="Prot-tyrosine_phosphatase-like"/>
</dbReference>
<dbReference type="Gene3D" id="3.90.190.10">
    <property type="entry name" value="Protein tyrosine phosphatase superfamily"/>
    <property type="match status" value="1"/>
</dbReference>
<dbReference type="OrthoDB" id="426001at2759"/>
<organism evidence="4 5">
    <name type="scientific">Holothuria leucospilota</name>
    <name type="common">Black long sea cucumber</name>
    <name type="synonym">Mertensiothuria leucospilota</name>
    <dbReference type="NCBI Taxonomy" id="206669"/>
    <lineage>
        <taxon>Eukaryota</taxon>
        <taxon>Metazoa</taxon>
        <taxon>Echinodermata</taxon>
        <taxon>Eleutherozoa</taxon>
        <taxon>Echinozoa</taxon>
        <taxon>Holothuroidea</taxon>
        <taxon>Aspidochirotacea</taxon>
        <taxon>Aspidochirotida</taxon>
        <taxon>Holothuriidae</taxon>
        <taxon>Holothuria</taxon>
    </lineage>
</organism>
<dbReference type="FunFam" id="3.90.190.10:FF:000036">
    <property type="entry name" value="Serine/threonine/tyrosine-interacting protein a"/>
    <property type="match status" value="1"/>
</dbReference>
<dbReference type="PANTHER" id="PTHR46588">
    <property type="entry name" value="SERINE/THREONINE/TYROSINE-INTERACTING PROTEIN"/>
    <property type="match status" value="1"/>
</dbReference>
<keyword evidence="5" id="KW-1185">Reference proteome</keyword>
<sequence length="210" mass="24355">MKMNAGKYPEFPRIVPCDAEDELLNTRYAKRREMQEIIPNLFLGPYAVAKKNQLEHLQRTGITHIVCVRSPAEAKIVKPNFPEQMQYFVVEISDKNSQNIIQYFPQVKRFIDGCLQSSGKVLVHGMVGFSRSAALVIAYLMETYQLSYTDSLRYVSERRPCCWPNIGFQHQLEEYEYIITARRQVSDLRKETLFGGQTMVGSKRKFEEVT</sequence>